<dbReference type="SUPFAM" id="SSF50494">
    <property type="entry name" value="Trypsin-like serine proteases"/>
    <property type="match status" value="1"/>
</dbReference>
<dbReference type="InterPro" id="IPR051487">
    <property type="entry name" value="Ser/Thr_Proteases_Immune/Dev"/>
</dbReference>
<evidence type="ECO:0000256" key="8">
    <source>
        <dbReference type="ARBA" id="ARBA00023157"/>
    </source>
</evidence>
<dbReference type="InterPro" id="IPR001254">
    <property type="entry name" value="Trypsin_dom"/>
</dbReference>
<dbReference type="AlphaFoldDB" id="A0AAQ4FNQ4"/>
<proteinExistence type="inferred from homology"/>
<evidence type="ECO:0000256" key="7">
    <source>
        <dbReference type="ARBA" id="ARBA00023145"/>
    </source>
</evidence>
<reference evidence="11 12" key="1">
    <citation type="journal article" date="2023" name="Arcadia Sci">
        <title>De novo assembly of a long-read Amblyomma americanum tick genome.</title>
        <authorList>
            <person name="Chou S."/>
            <person name="Poskanzer K.E."/>
            <person name="Rollins M."/>
            <person name="Thuy-Boun P.S."/>
        </authorList>
    </citation>
    <scope>NUCLEOTIDE SEQUENCE [LARGE SCALE GENOMIC DNA]</scope>
    <source>
        <strain evidence="11">F_SG_1</strain>
        <tissue evidence="11">Salivary glands</tissue>
    </source>
</reference>
<gene>
    <name evidence="11" type="ORF">V5799_022032</name>
</gene>
<evidence type="ECO:0000259" key="10">
    <source>
        <dbReference type="PROSITE" id="PS50240"/>
    </source>
</evidence>
<dbReference type="Gene3D" id="2.40.10.10">
    <property type="entry name" value="Trypsin-like serine proteases"/>
    <property type="match status" value="1"/>
</dbReference>
<evidence type="ECO:0000256" key="2">
    <source>
        <dbReference type="ARBA" id="ARBA00022525"/>
    </source>
</evidence>
<dbReference type="PRINTS" id="PR00722">
    <property type="entry name" value="CHYMOTRYPSIN"/>
</dbReference>
<evidence type="ECO:0000256" key="3">
    <source>
        <dbReference type="ARBA" id="ARBA00022670"/>
    </source>
</evidence>
<keyword evidence="8" id="KW-1015">Disulfide bond</keyword>
<dbReference type="InterPro" id="IPR043504">
    <property type="entry name" value="Peptidase_S1_PA_chymotrypsin"/>
</dbReference>
<keyword evidence="3" id="KW-0645">Protease</keyword>
<sequence length="242" mass="26837">MPTHWPWNAGIHTISKFRPEQYCSGALITDQHVVTAAHCVDKRTSDGIRVHLGSWRRSALDEGEIALSVEEMCIHHDYSGTENDIAIIKLAQPVDFKSGIRPVCLPDRSEHLPKDSEAYTTGWTVRKGKPTRRMRRTLQELKLTLMNKNKCAKSFDVSLSEDILCASHEHGSLCEGDSGAPVMQSIAGQWFLQGVLSGGPPKCGDPTLPMVFTRIASFVDNFINAYLGARTESQKTQVCTLK</sequence>
<evidence type="ECO:0000256" key="9">
    <source>
        <dbReference type="ARBA" id="ARBA00024195"/>
    </source>
</evidence>
<feature type="domain" description="Peptidase S1" evidence="10">
    <location>
        <begin position="1"/>
        <end position="228"/>
    </location>
</feature>
<comment type="caution">
    <text evidence="11">The sequence shown here is derived from an EMBL/GenBank/DDBJ whole genome shotgun (WGS) entry which is preliminary data.</text>
</comment>
<organism evidence="11 12">
    <name type="scientific">Amblyomma americanum</name>
    <name type="common">Lone star tick</name>
    <dbReference type="NCBI Taxonomy" id="6943"/>
    <lineage>
        <taxon>Eukaryota</taxon>
        <taxon>Metazoa</taxon>
        <taxon>Ecdysozoa</taxon>
        <taxon>Arthropoda</taxon>
        <taxon>Chelicerata</taxon>
        <taxon>Arachnida</taxon>
        <taxon>Acari</taxon>
        <taxon>Parasitiformes</taxon>
        <taxon>Ixodida</taxon>
        <taxon>Ixodoidea</taxon>
        <taxon>Ixodidae</taxon>
        <taxon>Amblyomminae</taxon>
        <taxon>Amblyomma</taxon>
    </lineage>
</organism>
<evidence type="ECO:0000313" key="12">
    <source>
        <dbReference type="Proteomes" id="UP001321473"/>
    </source>
</evidence>
<evidence type="ECO:0000256" key="1">
    <source>
        <dbReference type="ARBA" id="ARBA00004613"/>
    </source>
</evidence>
<protein>
    <recommendedName>
        <fullName evidence="10">Peptidase S1 domain-containing protein</fullName>
    </recommendedName>
</protein>
<keyword evidence="2" id="KW-0964">Secreted</keyword>
<dbReference type="Proteomes" id="UP001321473">
    <property type="component" value="Unassembled WGS sequence"/>
</dbReference>
<evidence type="ECO:0000256" key="5">
    <source>
        <dbReference type="ARBA" id="ARBA00022801"/>
    </source>
</evidence>
<dbReference type="PANTHER" id="PTHR24256">
    <property type="entry name" value="TRYPTASE-RELATED"/>
    <property type="match status" value="1"/>
</dbReference>
<name>A0AAQ4FNQ4_AMBAM</name>
<dbReference type="PROSITE" id="PS00134">
    <property type="entry name" value="TRYPSIN_HIS"/>
    <property type="match status" value="1"/>
</dbReference>
<dbReference type="FunFam" id="2.40.10.10:FF:000146">
    <property type="entry name" value="Serine protease 53"/>
    <property type="match status" value="1"/>
</dbReference>
<dbReference type="InterPro" id="IPR018114">
    <property type="entry name" value="TRYPSIN_HIS"/>
</dbReference>
<dbReference type="CDD" id="cd00190">
    <property type="entry name" value="Tryp_SPc"/>
    <property type="match status" value="1"/>
</dbReference>
<dbReference type="GO" id="GO:0005576">
    <property type="term" value="C:extracellular region"/>
    <property type="evidence" value="ECO:0007669"/>
    <property type="project" value="UniProtKB-SubCell"/>
</dbReference>
<comment type="similarity">
    <text evidence="9">Belongs to the peptidase S1 family. CLIP subfamily.</text>
</comment>
<keyword evidence="7" id="KW-0865">Zymogen</keyword>
<dbReference type="InterPro" id="IPR001314">
    <property type="entry name" value="Peptidase_S1A"/>
</dbReference>
<keyword evidence="6" id="KW-0720">Serine protease</keyword>
<keyword evidence="12" id="KW-1185">Reference proteome</keyword>
<evidence type="ECO:0000313" key="11">
    <source>
        <dbReference type="EMBL" id="KAK8788198.1"/>
    </source>
</evidence>
<dbReference type="SMART" id="SM00020">
    <property type="entry name" value="Tryp_SPc"/>
    <property type="match status" value="1"/>
</dbReference>
<dbReference type="Pfam" id="PF00089">
    <property type="entry name" value="Trypsin"/>
    <property type="match status" value="1"/>
</dbReference>
<dbReference type="PROSITE" id="PS50240">
    <property type="entry name" value="TRYPSIN_DOM"/>
    <property type="match status" value="1"/>
</dbReference>
<keyword evidence="5" id="KW-0378">Hydrolase</keyword>
<keyword evidence="4" id="KW-0732">Signal</keyword>
<evidence type="ECO:0000256" key="6">
    <source>
        <dbReference type="ARBA" id="ARBA00022825"/>
    </source>
</evidence>
<accession>A0AAQ4FNQ4</accession>
<dbReference type="GO" id="GO:0006508">
    <property type="term" value="P:proteolysis"/>
    <property type="evidence" value="ECO:0007669"/>
    <property type="project" value="UniProtKB-KW"/>
</dbReference>
<comment type="subcellular location">
    <subcellularLocation>
        <location evidence="1">Secreted</location>
    </subcellularLocation>
</comment>
<dbReference type="EMBL" id="JARKHS020001080">
    <property type="protein sequence ID" value="KAK8788198.1"/>
    <property type="molecule type" value="Genomic_DNA"/>
</dbReference>
<dbReference type="GO" id="GO:0004252">
    <property type="term" value="F:serine-type endopeptidase activity"/>
    <property type="evidence" value="ECO:0007669"/>
    <property type="project" value="InterPro"/>
</dbReference>
<dbReference type="InterPro" id="IPR009003">
    <property type="entry name" value="Peptidase_S1_PA"/>
</dbReference>
<evidence type="ECO:0000256" key="4">
    <source>
        <dbReference type="ARBA" id="ARBA00022729"/>
    </source>
</evidence>